<evidence type="ECO:0000313" key="2">
    <source>
        <dbReference type="Proteomes" id="UP000292702"/>
    </source>
</evidence>
<keyword evidence="2" id="KW-1185">Reference proteome</keyword>
<sequence>MAQTLEASVIEDAKKLTVKDKEGKEYTFGSLLEKQDSIVVFIPNVCVTYFMTDMPRRLGSQSCQQYTRQLAGISPDALAKANKQLLVIGCGEPDVMDFYIEATGYKGPLYADSSRAIFDKFGLISNLKVTPDGEPKRSNLQASRLNVFFTSFWRGPVKNAKYLGKEGKVSQLGGEFIFTKDGQCTFLWRMKHTEDHIEVADLMREAGVEYP</sequence>
<accession>A0A4R0R8J6</accession>
<proteinExistence type="predicted"/>
<dbReference type="InterPro" id="IPR036249">
    <property type="entry name" value="Thioredoxin-like_sf"/>
</dbReference>
<dbReference type="Proteomes" id="UP000292702">
    <property type="component" value="Unassembled WGS sequence"/>
</dbReference>
<dbReference type="EMBL" id="RWJN01000258">
    <property type="protein sequence ID" value="TCD64061.1"/>
    <property type="molecule type" value="Genomic_DNA"/>
</dbReference>
<dbReference type="OrthoDB" id="40334at2759"/>
<dbReference type="STRING" id="92696.A0A4R0R8J6"/>
<organism evidence="1 2">
    <name type="scientific">Steccherinum ochraceum</name>
    <dbReference type="NCBI Taxonomy" id="92696"/>
    <lineage>
        <taxon>Eukaryota</taxon>
        <taxon>Fungi</taxon>
        <taxon>Dikarya</taxon>
        <taxon>Basidiomycota</taxon>
        <taxon>Agaricomycotina</taxon>
        <taxon>Agaricomycetes</taxon>
        <taxon>Polyporales</taxon>
        <taxon>Steccherinaceae</taxon>
        <taxon>Steccherinum</taxon>
    </lineage>
</organism>
<dbReference type="PANTHER" id="PTHR28630:SF3">
    <property type="entry name" value="PEROXIREDOXIN-LIKE 2C"/>
    <property type="match status" value="1"/>
</dbReference>
<name>A0A4R0R8J6_9APHY</name>
<protein>
    <submittedName>
        <fullName evidence="1">Uncharacterized protein</fullName>
    </submittedName>
</protein>
<dbReference type="Gene3D" id="3.40.30.10">
    <property type="entry name" value="Glutaredoxin"/>
    <property type="match status" value="1"/>
</dbReference>
<evidence type="ECO:0000313" key="1">
    <source>
        <dbReference type="EMBL" id="TCD64061.1"/>
    </source>
</evidence>
<dbReference type="SUPFAM" id="SSF52833">
    <property type="entry name" value="Thioredoxin-like"/>
    <property type="match status" value="1"/>
</dbReference>
<reference evidence="1 2" key="1">
    <citation type="submission" date="2018-11" db="EMBL/GenBank/DDBJ databases">
        <title>Genome assembly of Steccherinum ochraceum LE-BIN_3174, the white-rot fungus of the Steccherinaceae family (The Residual Polyporoid clade, Polyporales, Basidiomycota).</title>
        <authorList>
            <person name="Fedorova T.V."/>
            <person name="Glazunova O.A."/>
            <person name="Landesman E.O."/>
            <person name="Moiseenko K.V."/>
            <person name="Psurtseva N.V."/>
            <person name="Savinova O.S."/>
            <person name="Shakhova N.V."/>
            <person name="Tyazhelova T.V."/>
            <person name="Vasina D.V."/>
        </authorList>
    </citation>
    <scope>NUCLEOTIDE SEQUENCE [LARGE SCALE GENOMIC DNA]</scope>
    <source>
        <strain evidence="1 2">LE-BIN_3174</strain>
    </source>
</reference>
<dbReference type="PANTHER" id="PTHR28630">
    <property type="match status" value="1"/>
</dbReference>
<comment type="caution">
    <text evidence="1">The sequence shown here is derived from an EMBL/GenBank/DDBJ whole genome shotgun (WGS) entry which is preliminary data.</text>
</comment>
<dbReference type="AlphaFoldDB" id="A0A4R0R8J6"/>
<gene>
    <name evidence="1" type="ORF">EIP91_004569</name>
</gene>
<dbReference type="InterPro" id="IPR032801">
    <property type="entry name" value="PXL2A/B/C"/>
</dbReference>
<dbReference type="Pfam" id="PF13911">
    <property type="entry name" value="AhpC-TSA_2"/>
    <property type="match status" value="1"/>
</dbReference>